<evidence type="ECO:0000256" key="13">
    <source>
        <dbReference type="RuleBase" id="RU000456"/>
    </source>
</evidence>
<keyword evidence="8 13" id="KW-0249">Electron transport</keyword>
<feature type="domain" description="Cytochrome oxidase subunit II transmembrane region profile" evidence="17">
    <location>
        <begin position="1"/>
        <end position="59"/>
    </location>
</feature>
<organism evidence="18 19">
    <name type="scientific">Calditerrivibrio nitroreducens</name>
    <dbReference type="NCBI Taxonomy" id="477976"/>
    <lineage>
        <taxon>Bacteria</taxon>
        <taxon>Pseudomonadati</taxon>
        <taxon>Deferribacterota</taxon>
        <taxon>Deferribacteres</taxon>
        <taxon>Deferribacterales</taxon>
        <taxon>Calditerrivibrionaceae</taxon>
    </lineage>
</organism>
<dbReference type="Proteomes" id="UP000242881">
    <property type="component" value="Unassembled WGS sequence"/>
</dbReference>
<dbReference type="EC" id="7.1.1.9" evidence="14"/>
<gene>
    <name evidence="18" type="primary">coxB</name>
    <name evidence="18" type="ORF">C0187_02840</name>
</gene>
<dbReference type="CDD" id="cd13915">
    <property type="entry name" value="CuRO_HCO_II_like_2"/>
    <property type="match status" value="1"/>
</dbReference>
<dbReference type="Gene3D" id="2.60.40.420">
    <property type="entry name" value="Cupredoxins - blue copper proteins"/>
    <property type="match status" value="1"/>
</dbReference>
<keyword evidence="5 13" id="KW-0812">Transmembrane</keyword>
<keyword evidence="6 14" id="KW-0479">Metal-binding</keyword>
<evidence type="ECO:0000256" key="3">
    <source>
        <dbReference type="ARBA" id="ARBA00022448"/>
    </source>
</evidence>
<name>A0A2J6WNP0_9BACT</name>
<feature type="domain" description="Cytochrome oxidase subunit II copper A binding" evidence="16">
    <location>
        <begin position="60"/>
        <end position="170"/>
    </location>
</feature>
<evidence type="ECO:0000256" key="12">
    <source>
        <dbReference type="ARBA" id="ARBA00024688"/>
    </source>
</evidence>
<comment type="catalytic activity">
    <reaction evidence="14">
        <text>4 Fe(II)-[cytochrome c] + O2 + 8 H(+)(in) = 4 Fe(III)-[cytochrome c] + 2 H2O + 4 H(+)(out)</text>
        <dbReference type="Rhea" id="RHEA:11436"/>
        <dbReference type="Rhea" id="RHEA-COMP:10350"/>
        <dbReference type="Rhea" id="RHEA-COMP:14399"/>
        <dbReference type="ChEBI" id="CHEBI:15377"/>
        <dbReference type="ChEBI" id="CHEBI:15378"/>
        <dbReference type="ChEBI" id="CHEBI:15379"/>
        <dbReference type="ChEBI" id="CHEBI:29033"/>
        <dbReference type="ChEBI" id="CHEBI:29034"/>
        <dbReference type="EC" id="7.1.1.9"/>
    </reaction>
</comment>
<dbReference type="InterPro" id="IPR008972">
    <property type="entry name" value="Cupredoxin"/>
</dbReference>
<evidence type="ECO:0000259" key="16">
    <source>
        <dbReference type="PROSITE" id="PS50857"/>
    </source>
</evidence>
<dbReference type="InterPro" id="IPR036257">
    <property type="entry name" value="Cyt_c_oxidase_su2_TM_sf"/>
</dbReference>
<keyword evidence="4 13" id="KW-0679">Respiratory chain</keyword>
<comment type="cofactor">
    <cofactor evidence="14">
        <name>Cu cation</name>
        <dbReference type="ChEBI" id="CHEBI:23378"/>
    </cofactor>
    <text evidence="14">Binds a copper A center.</text>
</comment>
<dbReference type="GO" id="GO:0042773">
    <property type="term" value="P:ATP synthesis coupled electron transport"/>
    <property type="evidence" value="ECO:0007669"/>
    <property type="project" value="TreeGrafter"/>
</dbReference>
<keyword evidence="3 13" id="KW-0813">Transport</keyword>
<keyword evidence="10 14" id="KW-0186">Copper</keyword>
<dbReference type="Pfam" id="PF00116">
    <property type="entry name" value="COX2"/>
    <property type="match status" value="1"/>
</dbReference>
<feature type="transmembrane region" description="Helical" evidence="15">
    <location>
        <begin position="31"/>
        <end position="49"/>
    </location>
</feature>
<evidence type="ECO:0000256" key="2">
    <source>
        <dbReference type="ARBA" id="ARBA00007866"/>
    </source>
</evidence>
<comment type="caution">
    <text evidence="18">The sequence shown here is derived from an EMBL/GenBank/DDBJ whole genome shotgun (WGS) entry which is preliminary data.</text>
</comment>
<evidence type="ECO:0000256" key="5">
    <source>
        <dbReference type="ARBA" id="ARBA00022692"/>
    </source>
</evidence>
<evidence type="ECO:0000256" key="9">
    <source>
        <dbReference type="ARBA" id="ARBA00022989"/>
    </source>
</evidence>
<comment type="function">
    <text evidence="12 14">Subunits I and II form the functional core of the enzyme complex. Electrons originating in cytochrome c are transferred via heme a and Cu(A) to the binuclear center formed by heme a3 and Cu(B).</text>
</comment>
<keyword evidence="11 15" id="KW-0472">Membrane</keyword>
<dbReference type="InterPro" id="IPR045187">
    <property type="entry name" value="CcO_II"/>
</dbReference>
<evidence type="ECO:0000256" key="14">
    <source>
        <dbReference type="RuleBase" id="RU004024"/>
    </source>
</evidence>
<dbReference type="InterPro" id="IPR014222">
    <property type="entry name" value="Cyt_c_oxidase_su2"/>
</dbReference>
<evidence type="ECO:0000256" key="4">
    <source>
        <dbReference type="ARBA" id="ARBA00022660"/>
    </source>
</evidence>
<dbReference type="GO" id="GO:0005886">
    <property type="term" value="C:plasma membrane"/>
    <property type="evidence" value="ECO:0007669"/>
    <property type="project" value="UniProtKB-SubCell"/>
</dbReference>
<sequence>MFSKTKSFLLVSLYNKHPEPADIKGNTLLEIIWTVVPTLIVIGIFFAGWDSFRALRNAPKDSFQIKVEGKMWSWKFIYPDGRTTNELYVPVGKPVKLNLTSVDVLHSFYVPAFRIKIDAVPGMETYAWFKAEKVGKYDILCAEYCGVRHAYMLSKVNVLTEDEYTKWLKSDNKITKVDQILKKHGCFDCHSTDGSILVGPSFKNIYNRDVVVLEKGKEYKIKSDENYLRESIL</sequence>
<dbReference type="PANTHER" id="PTHR22888:SF9">
    <property type="entry name" value="CYTOCHROME C OXIDASE SUBUNIT 2"/>
    <property type="match status" value="1"/>
</dbReference>
<evidence type="ECO:0000256" key="7">
    <source>
        <dbReference type="ARBA" id="ARBA00022967"/>
    </source>
</evidence>
<evidence type="ECO:0000313" key="18">
    <source>
        <dbReference type="EMBL" id="PMP71968.1"/>
    </source>
</evidence>
<dbReference type="InterPro" id="IPR002429">
    <property type="entry name" value="CcO_II-like_C"/>
</dbReference>
<dbReference type="InterPro" id="IPR011759">
    <property type="entry name" value="Cyt_c_oxidase_su2_TM_dom"/>
</dbReference>
<dbReference type="SUPFAM" id="SSF81464">
    <property type="entry name" value="Cytochrome c oxidase subunit II-like, transmembrane region"/>
    <property type="match status" value="1"/>
</dbReference>
<dbReference type="EMBL" id="PNIN01000031">
    <property type="protein sequence ID" value="PMP71968.1"/>
    <property type="molecule type" value="Genomic_DNA"/>
</dbReference>
<protein>
    <recommendedName>
        <fullName evidence="14">Cytochrome c oxidase subunit 2</fullName>
        <ecNumber evidence="14">7.1.1.9</ecNumber>
    </recommendedName>
</protein>
<dbReference type="GO" id="GO:0005507">
    <property type="term" value="F:copper ion binding"/>
    <property type="evidence" value="ECO:0007669"/>
    <property type="project" value="InterPro"/>
</dbReference>
<dbReference type="Pfam" id="PF02790">
    <property type="entry name" value="COX2_TM"/>
    <property type="match status" value="1"/>
</dbReference>
<reference evidence="18 19" key="1">
    <citation type="submission" date="2018-01" db="EMBL/GenBank/DDBJ databases">
        <title>Metagenomic assembled genomes from two thermal pools in the Uzon Caldera, Kamchatka, Russia.</title>
        <authorList>
            <person name="Wilkins L."/>
            <person name="Ettinger C."/>
        </authorList>
    </citation>
    <scope>NUCLEOTIDE SEQUENCE [LARGE SCALE GENOMIC DNA]</scope>
    <source>
        <strain evidence="18">ZAV-05</strain>
    </source>
</reference>
<evidence type="ECO:0000313" key="19">
    <source>
        <dbReference type="Proteomes" id="UP000242881"/>
    </source>
</evidence>
<comment type="similarity">
    <text evidence="2 13">Belongs to the cytochrome c oxidase subunit 2 family.</text>
</comment>
<evidence type="ECO:0000256" key="8">
    <source>
        <dbReference type="ARBA" id="ARBA00022982"/>
    </source>
</evidence>
<dbReference type="InterPro" id="IPR001505">
    <property type="entry name" value="Copper_CuA"/>
</dbReference>
<accession>A0A2J6WNP0</accession>
<keyword evidence="7" id="KW-1278">Translocase</keyword>
<dbReference type="PANTHER" id="PTHR22888">
    <property type="entry name" value="CYTOCHROME C OXIDASE, SUBUNIT II"/>
    <property type="match status" value="1"/>
</dbReference>
<dbReference type="GO" id="GO:0016491">
    <property type="term" value="F:oxidoreductase activity"/>
    <property type="evidence" value="ECO:0007669"/>
    <property type="project" value="InterPro"/>
</dbReference>
<evidence type="ECO:0000256" key="10">
    <source>
        <dbReference type="ARBA" id="ARBA00023008"/>
    </source>
</evidence>
<comment type="subcellular location">
    <subcellularLocation>
        <location evidence="13">Cell membrane</location>
        <topology evidence="13">Multi-pass membrane protein</topology>
    </subcellularLocation>
    <subcellularLocation>
        <location evidence="1">Membrane</location>
        <topology evidence="1">Multi-pass membrane protein</topology>
    </subcellularLocation>
</comment>
<evidence type="ECO:0000256" key="11">
    <source>
        <dbReference type="ARBA" id="ARBA00023136"/>
    </source>
</evidence>
<evidence type="ECO:0000256" key="1">
    <source>
        <dbReference type="ARBA" id="ARBA00004141"/>
    </source>
</evidence>
<dbReference type="PROSITE" id="PS00078">
    <property type="entry name" value="COX2"/>
    <property type="match status" value="1"/>
</dbReference>
<dbReference type="AlphaFoldDB" id="A0A2J6WNP0"/>
<evidence type="ECO:0000256" key="15">
    <source>
        <dbReference type="SAM" id="Phobius"/>
    </source>
</evidence>
<dbReference type="PROSITE" id="PS50999">
    <property type="entry name" value="COX2_TM"/>
    <property type="match status" value="1"/>
</dbReference>
<dbReference type="PROSITE" id="PS50857">
    <property type="entry name" value="COX2_CUA"/>
    <property type="match status" value="1"/>
</dbReference>
<keyword evidence="9 15" id="KW-1133">Transmembrane helix</keyword>
<dbReference type="Gene3D" id="1.10.287.90">
    <property type="match status" value="1"/>
</dbReference>
<proteinExistence type="inferred from homology"/>
<dbReference type="GO" id="GO:0004129">
    <property type="term" value="F:cytochrome-c oxidase activity"/>
    <property type="evidence" value="ECO:0007669"/>
    <property type="project" value="UniProtKB-EC"/>
</dbReference>
<dbReference type="NCBIfam" id="TIGR02866">
    <property type="entry name" value="CoxB"/>
    <property type="match status" value="1"/>
</dbReference>
<evidence type="ECO:0000259" key="17">
    <source>
        <dbReference type="PROSITE" id="PS50999"/>
    </source>
</evidence>
<dbReference type="SUPFAM" id="SSF49503">
    <property type="entry name" value="Cupredoxins"/>
    <property type="match status" value="1"/>
</dbReference>
<evidence type="ECO:0000256" key="6">
    <source>
        <dbReference type="ARBA" id="ARBA00022723"/>
    </source>
</evidence>